<organism evidence="3 4">
    <name type="scientific">Cylicocyclus nassatus</name>
    <name type="common">Nematode worm</name>
    <dbReference type="NCBI Taxonomy" id="53992"/>
    <lineage>
        <taxon>Eukaryota</taxon>
        <taxon>Metazoa</taxon>
        <taxon>Ecdysozoa</taxon>
        <taxon>Nematoda</taxon>
        <taxon>Chromadorea</taxon>
        <taxon>Rhabditida</taxon>
        <taxon>Rhabditina</taxon>
        <taxon>Rhabditomorpha</taxon>
        <taxon>Strongyloidea</taxon>
        <taxon>Strongylidae</taxon>
        <taxon>Cylicocyclus</taxon>
    </lineage>
</organism>
<dbReference type="InterPro" id="IPR001680">
    <property type="entry name" value="WD40_rpt"/>
</dbReference>
<sequence length="383" mass="42796">MGEVHNEDGDGRHLVNNVRLVCKKFRRLLDNQQWWLSRIHRMPQNIRLAESHMKADDFNAAKSFVAIEEETCRWTKWMPGRNLIATGHIATVDALRLFAHRSSSSRFCLSGGRDRAIKLWNIGDLQESQISSEPTKPSADIQNAHEGWIWCLDQSARSPDQFLSCSWDCTVKLWQITPASVEPLVSTKLGSAGMCLSNSPDGLAACSTFGKKVFIVDVKNGLAPVLNYAHHKGAVLTLAMKDNYVYSCGEDRRVVMVDIRNSSKPAFGLWANDYVRSICFRDNQLICGTNMGMITILDPDNLSVCSRLQISTGVRQVIHSGGAVLEISRDRTFKAFTIGVRPTMLAEMNFECDPCRFDYFDGDLAVGAGDGSILLWANSLWED</sequence>
<dbReference type="InterPro" id="IPR036322">
    <property type="entry name" value="WD40_repeat_dom_sf"/>
</dbReference>
<dbReference type="Gene3D" id="2.130.10.10">
    <property type="entry name" value="YVTN repeat-like/Quinoprotein amine dehydrogenase"/>
    <property type="match status" value="2"/>
</dbReference>
<dbReference type="InterPro" id="IPR019775">
    <property type="entry name" value="WD40_repeat_CS"/>
</dbReference>
<dbReference type="PROSITE" id="PS00678">
    <property type="entry name" value="WD_REPEATS_1"/>
    <property type="match status" value="1"/>
</dbReference>
<accession>A0AA36H9X9</accession>
<dbReference type="EMBL" id="CATQJL010000316">
    <property type="protein sequence ID" value="CAJ0606819.1"/>
    <property type="molecule type" value="Genomic_DNA"/>
</dbReference>
<evidence type="ECO:0000256" key="2">
    <source>
        <dbReference type="ARBA" id="ARBA00022737"/>
    </source>
</evidence>
<dbReference type="SMART" id="SM00320">
    <property type="entry name" value="WD40"/>
    <property type="match status" value="3"/>
</dbReference>
<protein>
    <submittedName>
        <fullName evidence="3">Uncharacterized protein</fullName>
    </submittedName>
</protein>
<evidence type="ECO:0000313" key="3">
    <source>
        <dbReference type="EMBL" id="CAJ0606819.1"/>
    </source>
</evidence>
<gene>
    <name evidence="3" type="ORF">CYNAS_LOCUS18802</name>
</gene>
<keyword evidence="4" id="KW-1185">Reference proteome</keyword>
<dbReference type="AlphaFoldDB" id="A0AA36H9X9"/>
<proteinExistence type="predicted"/>
<evidence type="ECO:0000313" key="4">
    <source>
        <dbReference type="Proteomes" id="UP001176961"/>
    </source>
</evidence>
<evidence type="ECO:0000256" key="1">
    <source>
        <dbReference type="ARBA" id="ARBA00022574"/>
    </source>
</evidence>
<dbReference type="Pfam" id="PF00400">
    <property type="entry name" value="WD40"/>
    <property type="match status" value="2"/>
</dbReference>
<dbReference type="PANTHER" id="PTHR19855">
    <property type="entry name" value="WD40 REPEAT PROTEIN 12, 37"/>
    <property type="match status" value="1"/>
</dbReference>
<dbReference type="SUPFAM" id="SSF50978">
    <property type="entry name" value="WD40 repeat-like"/>
    <property type="match status" value="1"/>
</dbReference>
<dbReference type="PANTHER" id="PTHR19855:SF34">
    <property type="entry name" value="F-BOX_WD REPEAT-CONTAINING PROTEIN 9"/>
    <property type="match status" value="1"/>
</dbReference>
<comment type="caution">
    <text evidence="3">The sequence shown here is derived from an EMBL/GenBank/DDBJ whole genome shotgun (WGS) entry which is preliminary data.</text>
</comment>
<keyword evidence="1" id="KW-0853">WD repeat</keyword>
<keyword evidence="2" id="KW-0677">Repeat</keyword>
<reference evidence="3" key="1">
    <citation type="submission" date="2023-07" db="EMBL/GenBank/DDBJ databases">
        <authorList>
            <consortium name="CYATHOMIX"/>
        </authorList>
    </citation>
    <scope>NUCLEOTIDE SEQUENCE</scope>
    <source>
        <strain evidence="3">N/A</strain>
    </source>
</reference>
<dbReference type="InterPro" id="IPR015943">
    <property type="entry name" value="WD40/YVTN_repeat-like_dom_sf"/>
</dbReference>
<dbReference type="Proteomes" id="UP001176961">
    <property type="component" value="Unassembled WGS sequence"/>
</dbReference>
<name>A0AA36H9X9_CYLNA</name>